<dbReference type="EMBL" id="BONQ01000063">
    <property type="protein sequence ID" value="GIG46211.1"/>
    <property type="molecule type" value="Genomic_DNA"/>
</dbReference>
<accession>A0A919UC06</accession>
<dbReference type="Proteomes" id="UP000660611">
    <property type="component" value="Unassembled WGS sequence"/>
</dbReference>
<name>A0A919UC06_9ACTN</name>
<keyword evidence="2" id="KW-0472">Membrane</keyword>
<dbReference type="AlphaFoldDB" id="A0A919UC06"/>
<evidence type="ECO:0000313" key="4">
    <source>
        <dbReference type="Proteomes" id="UP000660611"/>
    </source>
</evidence>
<dbReference type="RefSeq" id="WP_203847993.1">
    <property type="nucleotide sequence ID" value="NZ_BAAAVW010000013.1"/>
</dbReference>
<reference evidence="3" key="1">
    <citation type="submission" date="2021-01" db="EMBL/GenBank/DDBJ databases">
        <title>Whole genome shotgun sequence of Dactylosporangium siamense NBRC 106093.</title>
        <authorList>
            <person name="Komaki H."/>
            <person name="Tamura T."/>
        </authorList>
    </citation>
    <scope>NUCLEOTIDE SEQUENCE</scope>
    <source>
        <strain evidence="3">NBRC 106093</strain>
    </source>
</reference>
<keyword evidence="2" id="KW-0812">Transmembrane</keyword>
<proteinExistence type="predicted"/>
<evidence type="ECO:0000256" key="1">
    <source>
        <dbReference type="SAM" id="MobiDB-lite"/>
    </source>
</evidence>
<evidence type="ECO:0000313" key="3">
    <source>
        <dbReference type="EMBL" id="GIG46211.1"/>
    </source>
</evidence>
<feature type="region of interest" description="Disordered" evidence="1">
    <location>
        <begin position="67"/>
        <end position="100"/>
    </location>
</feature>
<evidence type="ECO:0000256" key="2">
    <source>
        <dbReference type="SAM" id="Phobius"/>
    </source>
</evidence>
<feature type="compositionally biased region" description="Pro residues" evidence="1">
    <location>
        <begin position="75"/>
        <end position="100"/>
    </location>
</feature>
<keyword evidence="4" id="KW-1185">Reference proteome</keyword>
<organism evidence="3 4">
    <name type="scientific">Dactylosporangium siamense</name>
    <dbReference type="NCBI Taxonomy" id="685454"/>
    <lineage>
        <taxon>Bacteria</taxon>
        <taxon>Bacillati</taxon>
        <taxon>Actinomycetota</taxon>
        <taxon>Actinomycetes</taxon>
        <taxon>Micromonosporales</taxon>
        <taxon>Micromonosporaceae</taxon>
        <taxon>Dactylosporangium</taxon>
    </lineage>
</organism>
<feature type="transmembrane region" description="Helical" evidence="2">
    <location>
        <begin position="104"/>
        <end position="129"/>
    </location>
</feature>
<sequence>MPPTGFWRAVLVNLARTDAPFKGPAAEPSPLLIALARQTPAFQVSRPATGRWWRDLPLALARVTPSFAGDAPSPSSAPSPSPAPEPVAPRRPVRPGPPTRWRPALAAAGAFASVAVAVLTVTVAAAWLARGTTSGPGGVGATPRPTGSPVVVAIPGPVDFVPVGIGTRVVVEGSLSGTRVTKHLDLGPVQLEASLATAYSALILGQGLAGAPLTAAAQEPADCLEAIQTDPYPAEDLVEATKGARFCVVAPPTELRPARVVRVAVQDVAANGSVTILYHEWDAVPVFRFTLASVVVPRCLSVTGVGAPPAKGRVVLFVNSGNAFFYEAALTFLTDGTWTVPAVIIGDERSGGLRFVLHAVQVSDEMAQELAAHDGAPYAVTALQGTTLARAEVTRSADTGTC</sequence>
<keyword evidence="2" id="KW-1133">Transmembrane helix</keyword>
<comment type="caution">
    <text evidence="3">The sequence shown here is derived from an EMBL/GenBank/DDBJ whole genome shotgun (WGS) entry which is preliminary data.</text>
</comment>
<gene>
    <name evidence="3" type="ORF">Dsi01nite_042520</name>
</gene>
<protein>
    <submittedName>
        <fullName evidence="3">Uncharacterized protein</fullName>
    </submittedName>
</protein>